<feature type="region of interest" description="Disordered" evidence="1">
    <location>
        <begin position="31"/>
        <end position="56"/>
    </location>
</feature>
<organism evidence="4 5">
    <name type="scientific">Candidatus Woesebacteria bacterium RIFOXYB1_FULL_38_16</name>
    <dbReference type="NCBI Taxonomy" id="1802538"/>
    <lineage>
        <taxon>Bacteria</taxon>
        <taxon>Candidatus Woeseibacteriota</taxon>
    </lineage>
</organism>
<proteinExistence type="predicted"/>
<comment type="caution">
    <text evidence="4">The sequence shown here is derived from an EMBL/GenBank/DDBJ whole genome shotgun (WGS) entry which is preliminary data.</text>
</comment>
<evidence type="ECO:0000313" key="4">
    <source>
        <dbReference type="EMBL" id="OGM79652.1"/>
    </source>
</evidence>
<keyword evidence="2" id="KW-0472">Membrane</keyword>
<feature type="transmembrane region" description="Helical" evidence="2">
    <location>
        <begin position="203"/>
        <end position="221"/>
    </location>
</feature>
<dbReference type="AlphaFoldDB" id="A0A1F8CTP3"/>
<dbReference type="STRING" id="1802538.A2382_01885"/>
<dbReference type="InterPro" id="IPR025840">
    <property type="entry name" value="7TM_transglut"/>
</dbReference>
<sequence>MRHPFLITLIFVLFLGVFVSPVSAQKLKSPITGPTLTATPTPTPEPTSTPRPDFTQKNEETVIGPLEQILSSQKLGNVTIFNFVRHAIQGSVKAGIPPNTIVLLLLLPLIAALIAAARHIVGLRGFGIFLPAALAVAFVAIGPIVGILLFFIIVLVSTLFRISLRKIKVRLQYLPRMSLILWFVSISVLGILFLAPYFDNPDITGVSIFPVLILALLAEDFSKVQLGKSARTAISLATETIILALLSYAFLATKQLQEMALLYPELLLVSVAIFDVLLGKYVGLRFFEYWRYRKLITSK</sequence>
<evidence type="ECO:0000259" key="3">
    <source>
        <dbReference type="Pfam" id="PF14402"/>
    </source>
</evidence>
<evidence type="ECO:0000256" key="1">
    <source>
        <dbReference type="SAM" id="MobiDB-lite"/>
    </source>
</evidence>
<protein>
    <recommendedName>
        <fullName evidence="3">7 transmembrane helices usually fused to an inactive transglutaminase domain-containing protein</fullName>
    </recommendedName>
</protein>
<feature type="transmembrane region" description="Helical" evidence="2">
    <location>
        <begin position="176"/>
        <end position="197"/>
    </location>
</feature>
<accession>A0A1F8CTP3</accession>
<feature type="transmembrane region" description="Helical" evidence="2">
    <location>
        <begin position="96"/>
        <end position="116"/>
    </location>
</feature>
<feature type="transmembrane region" description="Helical" evidence="2">
    <location>
        <begin position="147"/>
        <end position="164"/>
    </location>
</feature>
<keyword evidence="2" id="KW-1133">Transmembrane helix</keyword>
<dbReference type="EMBL" id="MGHY01000009">
    <property type="protein sequence ID" value="OGM79652.1"/>
    <property type="molecule type" value="Genomic_DNA"/>
</dbReference>
<name>A0A1F8CTP3_9BACT</name>
<feature type="domain" description="7 transmembrane helices usually fused to an inactive transglutaminase" evidence="3">
    <location>
        <begin position="103"/>
        <end position="295"/>
    </location>
</feature>
<dbReference type="Pfam" id="PF14402">
    <property type="entry name" value="7TM_transglut"/>
    <property type="match status" value="1"/>
</dbReference>
<reference evidence="4 5" key="1">
    <citation type="journal article" date="2016" name="Nat. Commun.">
        <title>Thousands of microbial genomes shed light on interconnected biogeochemical processes in an aquifer system.</title>
        <authorList>
            <person name="Anantharaman K."/>
            <person name="Brown C.T."/>
            <person name="Hug L.A."/>
            <person name="Sharon I."/>
            <person name="Castelle C.J."/>
            <person name="Probst A.J."/>
            <person name="Thomas B.C."/>
            <person name="Singh A."/>
            <person name="Wilkins M.J."/>
            <person name="Karaoz U."/>
            <person name="Brodie E.L."/>
            <person name="Williams K.H."/>
            <person name="Hubbard S.S."/>
            <person name="Banfield J.F."/>
        </authorList>
    </citation>
    <scope>NUCLEOTIDE SEQUENCE [LARGE SCALE GENOMIC DNA]</scope>
</reference>
<gene>
    <name evidence="4" type="ORF">A2382_01885</name>
</gene>
<keyword evidence="2" id="KW-0812">Transmembrane</keyword>
<evidence type="ECO:0000256" key="2">
    <source>
        <dbReference type="SAM" id="Phobius"/>
    </source>
</evidence>
<feature type="transmembrane region" description="Helical" evidence="2">
    <location>
        <begin position="233"/>
        <end position="251"/>
    </location>
</feature>
<evidence type="ECO:0000313" key="5">
    <source>
        <dbReference type="Proteomes" id="UP000178999"/>
    </source>
</evidence>
<feature type="compositionally biased region" description="Low complexity" evidence="1">
    <location>
        <begin position="31"/>
        <end position="40"/>
    </location>
</feature>
<feature type="transmembrane region" description="Helical" evidence="2">
    <location>
        <begin position="263"/>
        <end position="284"/>
    </location>
</feature>
<dbReference type="Proteomes" id="UP000178999">
    <property type="component" value="Unassembled WGS sequence"/>
</dbReference>